<protein>
    <submittedName>
        <fullName evidence="1">Uncharacterized protein</fullName>
    </submittedName>
</protein>
<reference evidence="1" key="1">
    <citation type="journal article" date="2018" name="Genome Biol.">
        <title>SKESA: strategic k-mer extension for scrupulous assemblies.</title>
        <authorList>
            <person name="Souvorov A."/>
            <person name="Agarwala R."/>
            <person name="Lipman D.J."/>
        </authorList>
    </citation>
    <scope>NUCLEOTIDE SEQUENCE</scope>
    <source>
        <strain evidence="1">MA.CK_98/00005752</strain>
    </source>
</reference>
<evidence type="ECO:0000313" key="1">
    <source>
        <dbReference type="EMBL" id="HAG2212616.1"/>
    </source>
</evidence>
<accession>A0A759WIB9</accession>
<sequence>MSSNLYPCTLLSLDWLGGSFITSRAVPYHSRISLRIHHNSTLSQTLAVILSVKMEVIIQIATAGAARIEWASIRVMARLPAVATAKISAA</sequence>
<comment type="caution">
    <text evidence="1">The sequence shown here is derived from an EMBL/GenBank/DDBJ whole genome shotgun (WGS) entry which is preliminary data.</text>
</comment>
<reference evidence="1" key="2">
    <citation type="submission" date="2020-02" db="EMBL/GenBank/DDBJ databases">
        <authorList>
            <consortium name="NCBI Pathogen Detection Project"/>
        </authorList>
    </citation>
    <scope>NUCLEOTIDE SEQUENCE</scope>
    <source>
        <strain evidence="1">MA.CK_98/00005752</strain>
    </source>
</reference>
<dbReference type="AlphaFoldDB" id="A0A759WIB9"/>
<name>A0A759WIB9_SALER</name>
<organism evidence="1">
    <name type="scientific">Salmonella enterica</name>
    <name type="common">Salmonella choleraesuis</name>
    <dbReference type="NCBI Taxonomy" id="28901"/>
    <lineage>
        <taxon>Bacteria</taxon>
        <taxon>Pseudomonadati</taxon>
        <taxon>Pseudomonadota</taxon>
        <taxon>Gammaproteobacteria</taxon>
        <taxon>Enterobacterales</taxon>
        <taxon>Enterobacteriaceae</taxon>
        <taxon>Salmonella</taxon>
    </lineage>
</organism>
<dbReference type="EMBL" id="DAAXQP010000017">
    <property type="protein sequence ID" value="HAG2212616.1"/>
    <property type="molecule type" value="Genomic_DNA"/>
</dbReference>
<gene>
    <name evidence="1" type="ORF">G8V49_004963</name>
</gene>
<proteinExistence type="predicted"/>